<feature type="transmembrane region" description="Helical" evidence="1">
    <location>
        <begin position="75"/>
        <end position="97"/>
    </location>
</feature>
<dbReference type="Proteomes" id="UP000178908">
    <property type="component" value="Unassembled WGS sequence"/>
</dbReference>
<gene>
    <name evidence="2" type="ORF">A3C61_03415</name>
</gene>
<feature type="transmembrane region" description="Helical" evidence="1">
    <location>
        <begin position="32"/>
        <end position="55"/>
    </location>
</feature>
<feature type="transmembrane region" description="Helical" evidence="1">
    <location>
        <begin position="218"/>
        <end position="239"/>
    </location>
</feature>
<keyword evidence="1" id="KW-1133">Transmembrane helix</keyword>
<accession>A0A1F8F6N6</accession>
<sequence length="381" mass="44501">MFLGTLIIDYFLSSYAPDKFDLKKISLRIIKFWWPLVLIGLVFCYLYASRLGYVIEYAKNFNSLNFGLRAYFELGFKALKSLVWLSPLLFLPVVIGVFNREILQKYRFWYLYLGVNLIFYLVLFDFTKLAIERYFMFWIMPSIIISSEIIFKLISGFNVKKNYFSLISIGVLFVGISSFILSADQAVLPLNPKEEYVRHIQSLDFNFLLPLTGGSGPAGFYFSAQFILWIWLLCGLLLIGALSFKKIRIHLSIVFLVFGIGYNLIFMNEYLFGSLFGSVPTITRTSIDYVRNNPDITNVITYYDIGAYYLRLSDKYEARFYTAPSRDYTVRMDAYRGHYMIVDFPAIDKNGRYWPLIARCPLLKKFQDKKVESYIFDCSKI</sequence>
<comment type="caution">
    <text evidence="2">The sequence shown here is derived from an EMBL/GenBank/DDBJ whole genome shotgun (WGS) entry which is preliminary data.</text>
</comment>
<keyword evidence="1" id="KW-0812">Transmembrane</keyword>
<feature type="transmembrane region" description="Helical" evidence="1">
    <location>
        <begin position="133"/>
        <end position="151"/>
    </location>
</feature>
<dbReference type="EMBL" id="MGJO01000061">
    <property type="protein sequence ID" value="OGN07929.1"/>
    <property type="molecule type" value="Genomic_DNA"/>
</dbReference>
<organism evidence="2 3">
    <name type="scientific">Candidatus Yanofskybacteria bacterium RIFCSPHIGHO2_02_FULL_39_10</name>
    <dbReference type="NCBI Taxonomy" id="1802674"/>
    <lineage>
        <taxon>Bacteria</taxon>
        <taxon>Candidatus Yanofskyibacteriota</taxon>
    </lineage>
</organism>
<protein>
    <submittedName>
        <fullName evidence="2">Uncharacterized protein</fullName>
    </submittedName>
</protein>
<keyword evidence="1" id="KW-0472">Membrane</keyword>
<evidence type="ECO:0000256" key="1">
    <source>
        <dbReference type="SAM" id="Phobius"/>
    </source>
</evidence>
<feature type="transmembrane region" description="Helical" evidence="1">
    <location>
        <begin position="109"/>
        <end position="127"/>
    </location>
</feature>
<feature type="transmembrane region" description="Helical" evidence="1">
    <location>
        <begin position="163"/>
        <end position="183"/>
    </location>
</feature>
<reference evidence="2 3" key="1">
    <citation type="journal article" date="2016" name="Nat. Commun.">
        <title>Thousands of microbial genomes shed light on interconnected biogeochemical processes in an aquifer system.</title>
        <authorList>
            <person name="Anantharaman K."/>
            <person name="Brown C.T."/>
            <person name="Hug L.A."/>
            <person name="Sharon I."/>
            <person name="Castelle C.J."/>
            <person name="Probst A.J."/>
            <person name="Thomas B.C."/>
            <person name="Singh A."/>
            <person name="Wilkins M.J."/>
            <person name="Karaoz U."/>
            <person name="Brodie E.L."/>
            <person name="Williams K.H."/>
            <person name="Hubbard S.S."/>
            <person name="Banfield J.F."/>
        </authorList>
    </citation>
    <scope>NUCLEOTIDE SEQUENCE [LARGE SCALE GENOMIC DNA]</scope>
</reference>
<evidence type="ECO:0000313" key="3">
    <source>
        <dbReference type="Proteomes" id="UP000178908"/>
    </source>
</evidence>
<proteinExistence type="predicted"/>
<name>A0A1F8F6N6_9BACT</name>
<dbReference type="AlphaFoldDB" id="A0A1F8F6N6"/>
<evidence type="ECO:0000313" key="2">
    <source>
        <dbReference type="EMBL" id="OGN07929.1"/>
    </source>
</evidence>
<feature type="transmembrane region" description="Helical" evidence="1">
    <location>
        <begin position="251"/>
        <end position="272"/>
    </location>
</feature>